<keyword evidence="1" id="KW-0175">Coiled coil</keyword>
<evidence type="ECO:0000313" key="4">
    <source>
        <dbReference type="Proteomes" id="UP000198034"/>
    </source>
</evidence>
<evidence type="ECO:0000256" key="1">
    <source>
        <dbReference type="SAM" id="Coils"/>
    </source>
</evidence>
<evidence type="ECO:0000259" key="2">
    <source>
        <dbReference type="PROSITE" id="PS50943"/>
    </source>
</evidence>
<sequence>MKARKYAREYLGVTQEQIAKFLNISVSLYSMYEGGKRELPTAALIQLSSLIHFVKTAQERTNEKTIEQEMVPSECLTWLQTTIEKQQLQLLQAKRTLKKIKKNYQKALALQTVADFTTQIESNKDFGSILQLKAEKKLEKNNVIKQFQLETEILLLKQSLRYLKKREVKK</sequence>
<dbReference type="CDD" id="cd00093">
    <property type="entry name" value="HTH_XRE"/>
    <property type="match status" value="1"/>
</dbReference>
<reference evidence="3 4" key="1">
    <citation type="journal article" date="2017" name="Infect. Genet. Evol.">
        <title>Comparative genome analysis of fish pathogen Flavobacterium columnare reveals extensive sequence diversity within the species.</title>
        <authorList>
            <person name="Kayansamruaj P."/>
            <person name="Dong H.T."/>
            <person name="Hirono I."/>
            <person name="Kondo H."/>
            <person name="Senapin S."/>
            <person name="Rodkhum C."/>
        </authorList>
    </citation>
    <scope>NUCLEOTIDE SEQUENCE [LARGE SCALE GENOMIC DNA]</scope>
    <source>
        <strain evidence="3 4">1214</strain>
    </source>
</reference>
<dbReference type="SUPFAM" id="SSF47413">
    <property type="entry name" value="lambda repressor-like DNA-binding domains"/>
    <property type="match status" value="1"/>
</dbReference>
<dbReference type="Gene3D" id="1.10.260.40">
    <property type="entry name" value="lambda repressor-like DNA-binding domains"/>
    <property type="match status" value="1"/>
</dbReference>
<dbReference type="PROSITE" id="PS50943">
    <property type="entry name" value="HTH_CROC1"/>
    <property type="match status" value="1"/>
</dbReference>
<name>A0A246G885_9FLAO</name>
<dbReference type="Pfam" id="PF01381">
    <property type="entry name" value="HTH_3"/>
    <property type="match status" value="1"/>
</dbReference>
<feature type="coiled-coil region" evidence="1">
    <location>
        <begin position="83"/>
        <end position="110"/>
    </location>
</feature>
<dbReference type="Proteomes" id="UP000198034">
    <property type="component" value="Unassembled WGS sequence"/>
</dbReference>
<evidence type="ECO:0000313" key="3">
    <source>
        <dbReference type="EMBL" id="OWP75011.1"/>
    </source>
</evidence>
<dbReference type="GO" id="GO:0003677">
    <property type="term" value="F:DNA binding"/>
    <property type="evidence" value="ECO:0007669"/>
    <property type="project" value="InterPro"/>
</dbReference>
<dbReference type="EMBL" id="MTCY01000050">
    <property type="protein sequence ID" value="OWP75011.1"/>
    <property type="molecule type" value="Genomic_DNA"/>
</dbReference>
<gene>
    <name evidence="3" type="ORF">BWK62_12950</name>
</gene>
<dbReference type="InterPro" id="IPR001387">
    <property type="entry name" value="Cro/C1-type_HTH"/>
</dbReference>
<dbReference type="OrthoDB" id="1359946at2"/>
<accession>A0A246G885</accession>
<dbReference type="InterPro" id="IPR010982">
    <property type="entry name" value="Lambda_DNA-bd_dom_sf"/>
</dbReference>
<comment type="caution">
    <text evidence="3">The sequence shown here is derived from an EMBL/GenBank/DDBJ whole genome shotgun (WGS) entry which is preliminary data.</text>
</comment>
<proteinExistence type="predicted"/>
<feature type="domain" description="HTH cro/C1-type" evidence="2">
    <location>
        <begin position="5"/>
        <end position="60"/>
    </location>
</feature>
<dbReference type="AlphaFoldDB" id="A0A246G885"/>
<protein>
    <recommendedName>
        <fullName evidence="2">HTH cro/C1-type domain-containing protein</fullName>
    </recommendedName>
</protein>
<organism evidence="3 4">
    <name type="scientific">Flavobacterium columnare</name>
    <dbReference type="NCBI Taxonomy" id="996"/>
    <lineage>
        <taxon>Bacteria</taxon>
        <taxon>Pseudomonadati</taxon>
        <taxon>Bacteroidota</taxon>
        <taxon>Flavobacteriia</taxon>
        <taxon>Flavobacteriales</taxon>
        <taxon>Flavobacteriaceae</taxon>
        <taxon>Flavobacterium</taxon>
    </lineage>
</organism>